<accession>A0A2R6AWJ9</accession>
<evidence type="ECO:0000313" key="2">
    <source>
        <dbReference type="Proteomes" id="UP000240490"/>
    </source>
</evidence>
<comment type="caution">
    <text evidence="1">The sequence shown here is derived from an EMBL/GenBank/DDBJ whole genome shotgun (WGS) entry which is preliminary data.</text>
</comment>
<organism evidence="1 2">
    <name type="scientific">Candidatus Marsarchaeota G2 archaeon ECH_B_SAG-M15</name>
    <dbReference type="NCBI Taxonomy" id="1978162"/>
    <lineage>
        <taxon>Archaea</taxon>
        <taxon>Candidatus Marsarchaeota</taxon>
        <taxon>Candidatus Marsarchaeota group 2</taxon>
    </lineage>
</organism>
<gene>
    <name evidence="1" type="ORF">B9Q08_04235</name>
</gene>
<name>A0A2R6AWJ9_9ARCH</name>
<sequence length="134" mass="14456">MRVPMDSRGQASKATLLFTALIIVIGLGLAGYAVNRQVIQPAASTVGYPPAGTIVVPNQTSVELFYTSGSGFMMNSSAPINVFILVNKPGTFQSVYQYTELSVSKMSVTYPLTGEVYIVLSNPWTYNVTVTYSQ</sequence>
<evidence type="ECO:0000313" key="1">
    <source>
        <dbReference type="EMBL" id="PSN90683.1"/>
    </source>
</evidence>
<reference evidence="1 2" key="1">
    <citation type="submission" date="2017-04" db="EMBL/GenBank/DDBJ databases">
        <title>Novel microbial lineages endemic to geothermal iron-oxide mats fill important gaps in the evolutionary history of Archaea.</title>
        <authorList>
            <person name="Jay Z.J."/>
            <person name="Beam J.P."/>
            <person name="Dlakic M."/>
            <person name="Rusch D.B."/>
            <person name="Kozubal M.A."/>
            <person name="Inskeep W.P."/>
        </authorList>
    </citation>
    <scope>NUCLEOTIDE SEQUENCE [LARGE SCALE GENOMIC DNA]</scope>
    <source>
        <strain evidence="1">ECH_B_SAG-M15</strain>
    </source>
</reference>
<dbReference type="AlphaFoldDB" id="A0A2R6AWJ9"/>
<protein>
    <submittedName>
        <fullName evidence="1">Uncharacterized protein</fullName>
    </submittedName>
</protein>
<proteinExistence type="predicted"/>
<dbReference type="Proteomes" id="UP000240490">
    <property type="component" value="Unassembled WGS sequence"/>
</dbReference>
<dbReference type="EMBL" id="NEXJ01000074">
    <property type="protein sequence ID" value="PSN90683.1"/>
    <property type="molecule type" value="Genomic_DNA"/>
</dbReference>